<evidence type="ECO:0000313" key="1">
    <source>
        <dbReference type="EMBL" id="TKR66149.1"/>
    </source>
</evidence>
<comment type="caution">
    <text evidence="1">The sequence shown here is derived from an EMBL/GenBank/DDBJ whole genome shotgun (WGS) entry which is preliminary data.</text>
</comment>
<protein>
    <submittedName>
        <fullName evidence="1">Uncharacterized protein</fullName>
    </submittedName>
</protein>
<proteinExistence type="predicted"/>
<gene>
    <name evidence="1" type="ORF">D5086_0000313910</name>
</gene>
<dbReference type="AlphaFoldDB" id="A0A4U5MAM8"/>
<name>A0A4U5MAM8_POPAL</name>
<sequence>MFNNDAYSISQQPHVENFYITRVKHLGMPLTNRSHEYKIVVRCQTNKTQTAMNCTDEGRPSLQRTKHTSWKMCYRPNPTSPSQADMQDMKGSKFKYVMAPKVSQVGLFLFLVNVPDSSTLGDIGGSSRN</sequence>
<reference evidence="1" key="1">
    <citation type="submission" date="2018-10" db="EMBL/GenBank/DDBJ databases">
        <title>Population genomic analysis revealed the cold adaptation of white poplar.</title>
        <authorList>
            <person name="Liu Y.-J."/>
        </authorList>
    </citation>
    <scope>NUCLEOTIDE SEQUENCE [LARGE SCALE GENOMIC DNA]</scope>
    <source>
        <strain evidence="1">PAL-ZL1</strain>
    </source>
</reference>
<dbReference type="EMBL" id="RCHU01001222">
    <property type="protein sequence ID" value="TKR66149.1"/>
    <property type="molecule type" value="Genomic_DNA"/>
</dbReference>
<accession>A0A4U5MAM8</accession>
<organism evidence="1">
    <name type="scientific">Populus alba</name>
    <name type="common">White poplar</name>
    <dbReference type="NCBI Taxonomy" id="43335"/>
    <lineage>
        <taxon>Eukaryota</taxon>
        <taxon>Viridiplantae</taxon>
        <taxon>Streptophyta</taxon>
        <taxon>Embryophyta</taxon>
        <taxon>Tracheophyta</taxon>
        <taxon>Spermatophyta</taxon>
        <taxon>Magnoliopsida</taxon>
        <taxon>eudicotyledons</taxon>
        <taxon>Gunneridae</taxon>
        <taxon>Pentapetalae</taxon>
        <taxon>rosids</taxon>
        <taxon>fabids</taxon>
        <taxon>Malpighiales</taxon>
        <taxon>Salicaceae</taxon>
        <taxon>Saliceae</taxon>
        <taxon>Populus</taxon>
    </lineage>
</organism>